<dbReference type="Pfam" id="PF03351">
    <property type="entry name" value="DOMON"/>
    <property type="match status" value="1"/>
</dbReference>
<dbReference type="PANTHER" id="PTHR10157:SF23">
    <property type="entry name" value="MOXD1 HOMOLOG 1"/>
    <property type="match status" value="1"/>
</dbReference>
<accession>A0A8J2L5M9</accession>
<dbReference type="AlphaFoldDB" id="A0A8J2L5M9"/>
<dbReference type="InterPro" id="IPR045266">
    <property type="entry name" value="DOH_DOMON"/>
</dbReference>
<evidence type="ECO:0000313" key="3">
    <source>
        <dbReference type="Proteomes" id="UP000708208"/>
    </source>
</evidence>
<proteinExistence type="predicted"/>
<dbReference type="Proteomes" id="UP000708208">
    <property type="component" value="Unassembled WGS sequence"/>
</dbReference>
<evidence type="ECO:0000259" key="1">
    <source>
        <dbReference type="PROSITE" id="PS50836"/>
    </source>
</evidence>
<dbReference type="OrthoDB" id="10003276at2759"/>
<dbReference type="CDD" id="cd09631">
    <property type="entry name" value="DOMON_DOH"/>
    <property type="match status" value="1"/>
</dbReference>
<feature type="domain" description="DOMON" evidence="1">
    <location>
        <begin position="65"/>
        <end position="131"/>
    </location>
</feature>
<dbReference type="GO" id="GO:0042420">
    <property type="term" value="P:dopamine catabolic process"/>
    <property type="evidence" value="ECO:0007669"/>
    <property type="project" value="TreeGrafter"/>
</dbReference>
<gene>
    <name evidence="2" type="ORF">AFUS01_LOCUS36083</name>
</gene>
<dbReference type="GO" id="GO:0030667">
    <property type="term" value="C:secretory granule membrane"/>
    <property type="evidence" value="ECO:0007669"/>
    <property type="project" value="TreeGrafter"/>
</dbReference>
<dbReference type="GO" id="GO:0004500">
    <property type="term" value="F:dopamine beta-monooxygenase activity"/>
    <property type="evidence" value="ECO:0007669"/>
    <property type="project" value="InterPro"/>
</dbReference>
<dbReference type="EMBL" id="CAJVCH010538259">
    <property type="protein sequence ID" value="CAG7826012.1"/>
    <property type="molecule type" value="Genomic_DNA"/>
</dbReference>
<dbReference type="GO" id="GO:0006589">
    <property type="term" value="P:octopamine biosynthetic process"/>
    <property type="evidence" value="ECO:0007669"/>
    <property type="project" value="TreeGrafter"/>
</dbReference>
<keyword evidence="3" id="KW-1185">Reference proteome</keyword>
<organism evidence="2 3">
    <name type="scientific">Allacma fusca</name>
    <dbReference type="NCBI Taxonomy" id="39272"/>
    <lineage>
        <taxon>Eukaryota</taxon>
        <taxon>Metazoa</taxon>
        <taxon>Ecdysozoa</taxon>
        <taxon>Arthropoda</taxon>
        <taxon>Hexapoda</taxon>
        <taxon>Collembola</taxon>
        <taxon>Symphypleona</taxon>
        <taxon>Sminthuridae</taxon>
        <taxon>Allacma</taxon>
    </lineage>
</organism>
<dbReference type="PROSITE" id="PS50836">
    <property type="entry name" value="DOMON"/>
    <property type="match status" value="1"/>
</dbReference>
<dbReference type="PANTHER" id="PTHR10157">
    <property type="entry name" value="DOPAMINE BETA HYDROXYLASE RELATED"/>
    <property type="match status" value="1"/>
</dbReference>
<dbReference type="InterPro" id="IPR005018">
    <property type="entry name" value="DOMON_domain"/>
</dbReference>
<reference evidence="2" key="1">
    <citation type="submission" date="2021-06" db="EMBL/GenBank/DDBJ databases">
        <authorList>
            <person name="Hodson N. C."/>
            <person name="Mongue J. A."/>
            <person name="Jaron S. K."/>
        </authorList>
    </citation>
    <scope>NUCLEOTIDE SEQUENCE</scope>
</reference>
<sequence length="131" mass="14489">RKFDTGDSVGDIPITKDDMFFTWALGATDDIADRHARPMRGAFAVNILQVPSVPTSFERKVELSNDFQLSYNINFLMRRITFEATVASTGYVGFGISPSGSMYNADMIIGGVDDDGISYFDVRIILQAIYA</sequence>
<dbReference type="GO" id="GO:0042421">
    <property type="term" value="P:norepinephrine biosynthetic process"/>
    <property type="evidence" value="ECO:0007669"/>
    <property type="project" value="TreeGrafter"/>
</dbReference>
<dbReference type="GO" id="GO:0005615">
    <property type="term" value="C:extracellular space"/>
    <property type="evidence" value="ECO:0007669"/>
    <property type="project" value="TreeGrafter"/>
</dbReference>
<evidence type="ECO:0000313" key="2">
    <source>
        <dbReference type="EMBL" id="CAG7826012.1"/>
    </source>
</evidence>
<name>A0A8J2L5M9_9HEXA</name>
<protein>
    <recommendedName>
        <fullName evidence="1">DOMON domain-containing protein</fullName>
    </recommendedName>
</protein>
<dbReference type="GO" id="GO:0005507">
    <property type="term" value="F:copper ion binding"/>
    <property type="evidence" value="ECO:0007669"/>
    <property type="project" value="TreeGrafter"/>
</dbReference>
<comment type="caution">
    <text evidence="2">The sequence shown here is derived from an EMBL/GenBank/DDBJ whole genome shotgun (WGS) entry which is preliminary data.</text>
</comment>
<feature type="non-terminal residue" evidence="2">
    <location>
        <position position="1"/>
    </location>
</feature>
<dbReference type="InterPro" id="IPR000945">
    <property type="entry name" value="DBH-like"/>
</dbReference>